<comment type="caution">
    <text evidence="1">The sequence shown here is derived from an EMBL/GenBank/DDBJ whole genome shotgun (WGS) entry which is preliminary data.</text>
</comment>
<proteinExistence type="predicted"/>
<dbReference type="AlphaFoldDB" id="A0AAV5MSM6"/>
<protein>
    <submittedName>
        <fullName evidence="1">Uncharacterized protein</fullName>
    </submittedName>
</protein>
<sequence>MHGTNTQIFMALWRIDGEMQIEGWAGYKCQQKLKLLKEDLKRWNKGVSGNVEAQVGKLSKQIEMLDKKSEEVELNETELTIRRECFQEMWDILRKRETVWKQESRNTWVCLGDANTHFFHRSVQARRAQNTISGVLGEGGWIEKPELVKMEAVRYFSELFQKDQWNRPLMGGFS</sequence>
<reference evidence="1 2" key="1">
    <citation type="journal article" date="2021" name="Commun. Biol.">
        <title>The genome of Shorea leprosula (Dipterocarpaceae) highlights the ecological relevance of drought in aseasonal tropical rainforests.</title>
        <authorList>
            <person name="Ng K.K.S."/>
            <person name="Kobayashi M.J."/>
            <person name="Fawcett J.A."/>
            <person name="Hatakeyama M."/>
            <person name="Paape T."/>
            <person name="Ng C.H."/>
            <person name="Ang C.C."/>
            <person name="Tnah L.H."/>
            <person name="Lee C.T."/>
            <person name="Nishiyama T."/>
            <person name="Sese J."/>
            <person name="O'Brien M.J."/>
            <person name="Copetti D."/>
            <person name="Mohd Noor M.I."/>
            <person name="Ong R.C."/>
            <person name="Putra M."/>
            <person name="Sireger I.Z."/>
            <person name="Indrioko S."/>
            <person name="Kosugi Y."/>
            <person name="Izuno A."/>
            <person name="Isagi Y."/>
            <person name="Lee S.L."/>
            <person name="Shimizu K.K."/>
        </authorList>
    </citation>
    <scope>NUCLEOTIDE SEQUENCE [LARGE SCALE GENOMIC DNA]</scope>
    <source>
        <strain evidence="1">214</strain>
    </source>
</reference>
<keyword evidence="2" id="KW-1185">Reference proteome</keyword>
<accession>A0AAV5MSM6</accession>
<dbReference type="EMBL" id="BPVZ01000496">
    <property type="protein sequence ID" value="GKV51402.1"/>
    <property type="molecule type" value="Genomic_DNA"/>
</dbReference>
<gene>
    <name evidence="1" type="ORF">SLEP1_g58064</name>
</gene>
<name>A0AAV5MSM6_9ROSI</name>
<organism evidence="1 2">
    <name type="scientific">Rubroshorea leprosula</name>
    <dbReference type="NCBI Taxonomy" id="152421"/>
    <lineage>
        <taxon>Eukaryota</taxon>
        <taxon>Viridiplantae</taxon>
        <taxon>Streptophyta</taxon>
        <taxon>Embryophyta</taxon>
        <taxon>Tracheophyta</taxon>
        <taxon>Spermatophyta</taxon>
        <taxon>Magnoliopsida</taxon>
        <taxon>eudicotyledons</taxon>
        <taxon>Gunneridae</taxon>
        <taxon>Pentapetalae</taxon>
        <taxon>rosids</taxon>
        <taxon>malvids</taxon>
        <taxon>Malvales</taxon>
        <taxon>Dipterocarpaceae</taxon>
        <taxon>Rubroshorea</taxon>
    </lineage>
</organism>
<dbReference type="Proteomes" id="UP001054252">
    <property type="component" value="Unassembled WGS sequence"/>
</dbReference>
<evidence type="ECO:0000313" key="2">
    <source>
        <dbReference type="Proteomes" id="UP001054252"/>
    </source>
</evidence>
<evidence type="ECO:0000313" key="1">
    <source>
        <dbReference type="EMBL" id="GKV51402.1"/>
    </source>
</evidence>